<dbReference type="STRING" id="646526.A0A1W0E2Y5"/>
<dbReference type="VEuPathDB" id="MicrosporidiaDB:EHP00_2451"/>
<dbReference type="InterPro" id="IPR012337">
    <property type="entry name" value="RNaseH-like_sf"/>
</dbReference>
<protein>
    <recommendedName>
        <fullName evidence="3">DUF659 domain-containing protein</fullName>
    </recommendedName>
</protein>
<organism evidence="1 2">
    <name type="scientific">Ecytonucleospora hepatopenaei</name>
    <dbReference type="NCBI Taxonomy" id="646526"/>
    <lineage>
        <taxon>Eukaryota</taxon>
        <taxon>Fungi</taxon>
        <taxon>Fungi incertae sedis</taxon>
        <taxon>Microsporidia</taxon>
        <taxon>Enterocytozoonidae</taxon>
        <taxon>Ecytonucleospora</taxon>
    </lineage>
</organism>
<reference evidence="1 2" key="1">
    <citation type="journal article" date="2017" name="Environ. Microbiol.">
        <title>Decay of the glycolytic pathway and adaptation to intranuclear parasitism within Enterocytozoonidae microsporidia.</title>
        <authorList>
            <person name="Wiredu Boakye D."/>
            <person name="Jaroenlak P."/>
            <person name="Prachumwat A."/>
            <person name="Williams T.A."/>
            <person name="Bateman K.S."/>
            <person name="Itsathitphaisarn O."/>
            <person name="Sritunyalucksana K."/>
            <person name="Paszkiewicz K.H."/>
            <person name="Moore K.A."/>
            <person name="Stentiford G.D."/>
            <person name="Williams B.A."/>
        </authorList>
    </citation>
    <scope>NUCLEOTIDE SEQUENCE [LARGE SCALE GENOMIC DNA]</scope>
    <source>
        <strain evidence="1 2">TH1</strain>
    </source>
</reference>
<evidence type="ECO:0000313" key="2">
    <source>
        <dbReference type="Proteomes" id="UP000192758"/>
    </source>
</evidence>
<dbReference type="AlphaFoldDB" id="A0A1W0E2Y5"/>
<evidence type="ECO:0008006" key="3">
    <source>
        <dbReference type="Google" id="ProtNLM"/>
    </source>
</evidence>
<evidence type="ECO:0000313" key="1">
    <source>
        <dbReference type="EMBL" id="OQS53594.1"/>
    </source>
</evidence>
<dbReference type="OrthoDB" id="2422127at2759"/>
<name>A0A1W0E2Y5_9MICR</name>
<gene>
    <name evidence="1" type="ORF">EHP00_2451</name>
</gene>
<sequence>MIGLVENPGKEYLLGCYSTIESSDSKLLNVIFDDLFAKYQLDYKNLILMITDAVRYNILFYEELHKKQPHIVHFTCISHLLHNCVTFILKKFCNVNLLIKKLNTLIGYNKRLHSLFRELGPFKKPCETRWGTSIDFLIFLKNNFDQINKILKEFKNDCSETYKICMNLINNKTVYDGMVYIVRNYGFF</sequence>
<dbReference type="Proteomes" id="UP000192758">
    <property type="component" value="Unassembled WGS sequence"/>
</dbReference>
<comment type="caution">
    <text evidence="1">The sequence shown here is derived from an EMBL/GenBank/DDBJ whole genome shotgun (WGS) entry which is preliminary data.</text>
</comment>
<keyword evidence="2" id="KW-1185">Reference proteome</keyword>
<accession>A0A1W0E2Y5</accession>
<dbReference type="SUPFAM" id="SSF53098">
    <property type="entry name" value="Ribonuclease H-like"/>
    <property type="match status" value="1"/>
</dbReference>
<proteinExistence type="predicted"/>
<dbReference type="EMBL" id="MNPJ01000028">
    <property type="protein sequence ID" value="OQS53594.1"/>
    <property type="molecule type" value="Genomic_DNA"/>
</dbReference>